<evidence type="ECO:0000313" key="2">
    <source>
        <dbReference type="EMBL" id="QHA10009.1"/>
    </source>
</evidence>
<gene>
    <name evidence="2" type="ORF">GQF42_35455</name>
</gene>
<sequence length="105" mass="11183">MEAAGTVRPPETAAHHIVASTSPKAAAARQQLAKFGIDINDADNGVFLPRGSASVNPSGASVHSRIHTNDYYTYVNDMIGGARNADEARDVLGYLRSQLQGGYWP</sequence>
<proteinExistence type="predicted"/>
<evidence type="ECO:0000256" key="1">
    <source>
        <dbReference type="SAM" id="MobiDB-lite"/>
    </source>
</evidence>
<dbReference type="KEGG" id="sbro:GQF42_35455"/>
<protein>
    <submittedName>
        <fullName evidence="2">Uncharacterized protein</fullName>
    </submittedName>
</protein>
<dbReference type="Proteomes" id="UP000436138">
    <property type="component" value="Chromosome"/>
</dbReference>
<name>A0A6I6NGF9_9ACTN</name>
<reference evidence="2 3" key="1">
    <citation type="submission" date="2019-12" db="EMBL/GenBank/DDBJ databases">
        <title>Streptomyces sp. strain T44 isolated from rhizosphere soil of Broussonetia papyrifera.</title>
        <authorList>
            <person name="Mo P."/>
        </authorList>
    </citation>
    <scope>NUCLEOTIDE SEQUENCE [LARGE SCALE GENOMIC DNA]</scope>
    <source>
        <strain evidence="2 3">T44</strain>
    </source>
</reference>
<accession>A0A6I6NGF9</accession>
<evidence type="ECO:0000313" key="3">
    <source>
        <dbReference type="Proteomes" id="UP000436138"/>
    </source>
</evidence>
<keyword evidence="3" id="KW-1185">Reference proteome</keyword>
<feature type="region of interest" description="Disordered" evidence="1">
    <location>
        <begin position="1"/>
        <end position="21"/>
    </location>
</feature>
<dbReference type="Pfam" id="PF14412">
    <property type="entry name" value="AHH"/>
    <property type="match status" value="1"/>
</dbReference>
<dbReference type="InterPro" id="IPR032871">
    <property type="entry name" value="AHH_dom_containing"/>
</dbReference>
<organism evidence="2 3">
    <name type="scientific">Streptomyces broussonetiae</name>
    <dbReference type="NCBI Taxonomy" id="2686304"/>
    <lineage>
        <taxon>Bacteria</taxon>
        <taxon>Bacillati</taxon>
        <taxon>Actinomycetota</taxon>
        <taxon>Actinomycetes</taxon>
        <taxon>Kitasatosporales</taxon>
        <taxon>Streptomycetaceae</taxon>
        <taxon>Streptomyces</taxon>
    </lineage>
</organism>
<dbReference type="EMBL" id="CP047020">
    <property type="protein sequence ID" value="QHA10009.1"/>
    <property type="molecule type" value="Genomic_DNA"/>
</dbReference>
<dbReference type="AlphaFoldDB" id="A0A6I6NGF9"/>